<name>A0A5J4TWC5_9EUKA</name>
<evidence type="ECO:0008006" key="4">
    <source>
        <dbReference type="Google" id="ProtNLM"/>
    </source>
</evidence>
<protein>
    <recommendedName>
        <fullName evidence="4">SPRY domain-containing protein</fullName>
    </recommendedName>
</protein>
<reference evidence="2 3" key="1">
    <citation type="submission" date="2019-03" db="EMBL/GenBank/DDBJ databases">
        <title>Single cell metagenomics reveals metabolic interactions within the superorganism composed of flagellate Streblomastix strix and complex community of Bacteroidetes bacteria on its surface.</title>
        <authorList>
            <person name="Treitli S.C."/>
            <person name="Kolisko M."/>
            <person name="Husnik F."/>
            <person name="Keeling P."/>
            <person name="Hampl V."/>
        </authorList>
    </citation>
    <scope>NUCLEOTIDE SEQUENCE [LARGE SCALE GENOMIC DNA]</scope>
    <source>
        <strain evidence="2">ST1C</strain>
    </source>
</reference>
<keyword evidence="1" id="KW-0175">Coiled coil</keyword>
<dbReference type="Gene3D" id="1.10.510.10">
    <property type="entry name" value="Transferase(Phosphotransferase) domain 1"/>
    <property type="match status" value="1"/>
</dbReference>
<organism evidence="2 3">
    <name type="scientific">Streblomastix strix</name>
    <dbReference type="NCBI Taxonomy" id="222440"/>
    <lineage>
        <taxon>Eukaryota</taxon>
        <taxon>Metamonada</taxon>
        <taxon>Preaxostyla</taxon>
        <taxon>Oxymonadida</taxon>
        <taxon>Streblomastigidae</taxon>
        <taxon>Streblomastix</taxon>
    </lineage>
</organism>
<proteinExistence type="predicted"/>
<evidence type="ECO:0000256" key="1">
    <source>
        <dbReference type="SAM" id="Coils"/>
    </source>
</evidence>
<dbReference type="EMBL" id="SNRW01024241">
    <property type="protein sequence ID" value="KAA6362408.1"/>
    <property type="molecule type" value="Genomic_DNA"/>
</dbReference>
<feature type="coiled-coil region" evidence="1">
    <location>
        <begin position="69"/>
        <end position="117"/>
    </location>
</feature>
<dbReference type="SUPFAM" id="SSF49899">
    <property type="entry name" value="Concanavalin A-like lectins/glucanases"/>
    <property type="match status" value="1"/>
</dbReference>
<gene>
    <name evidence="2" type="ORF">EZS28_042065</name>
</gene>
<sequence length="285" mass="32916">QSVVQRQKRVVSRFLNDKLKMIIPLPDYIQGEFKDMLKNMLNVDEDKRPTAKELLDTELMQFQAEIGNNSELQTNLQVAEEKAQVAEESRLQLVHQLQQKDLEIHQLRQQLSQYSDNEAELISLDQTGQGMRLLKIGGLNRIAIALKKEFLPVPINKVISEGIYKFETRFIDCINESGYFYGGIGISKSRYQISYPYNPKKSSQRQGNSQFRNGQRIEMEMNMNKGTLHFFVDGTQQPLFVRGINESIIPLCWLYYENSSFEFVSLMKLFAGTAKSIQGEKAIDW</sequence>
<dbReference type="InterPro" id="IPR013320">
    <property type="entry name" value="ConA-like_dom_sf"/>
</dbReference>
<evidence type="ECO:0000313" key="3">
    <source>
        <dbReference type="Proteomes" id="UP000324800"/>
    </source>
</evidence>
<accession>A0A5J4TWC5</accession>
<dbReference type="InterPro" id="IPR011009">
    <property type="entry name" value="Kinase-like_dom_sf"/>
</dbReference>
<feature type="non-terminal residue" evidence="2">
    <location>
        <position position="1"/>
    </location>
</feature>
<evidence type="ECO:0000313" key="2">
    <source>
        <dbReference type="EMBL" id="KAA6362408.1"/>
    </source>
</evidence>
<comment type="caution">
    <text evidence="2">The sequence shown here is derived from an EMBL/GenBank/DDBJ whole genome shotgun (WGS) entry which is preliminary data.</text>
</comment>
<dbReference type="AlphaFoldDB" id="A0A5J4TWC5"/>
<dbReference type="Proteomes" id="UP000324800">
    <property type="component" value="Unassembled WGS sequence"/>
</dbReference>
<dbReference type="SUPFAM" id="SSF56112">
    <property type="entry name" value="Protein kinase-like (PK-like)"/>
    <property type="match status" value="1"/>
</dbReference>